<accession>A0A1M5WV01</accession>
<keyword evidence="1" id="KW-0812">Transmembrane</keyword>
<dbReference type="GO" id="GO:0032153">
    <property type="term" value="C:cell division site"/>
    <property type="evidence" value="ECO:0007669"/>
    <property type="project" value="TreeGrafter"/>
</dbReference>
<feature type="transmembrane region" description="Helical" evidence="1">
    <location>
        <begin position="199"/>
        <end position="217"/>
    </location>
</feature>
<dbReference type="Proteomes" id="UP000184221">
    <property type="component" value="Unassembled WGS sequence"/>
</dbReference>
<organism evidence="2 3">
    <name type="scientific">Marivita hallyeonensis</name>
    <dbReference type="NCBI Taxonomy" id="996342"/>
    <lineage>
        <taxon>Bacteria</taxon>
        <taxon>Pseudomonadati</taxon>
        <taxon>Pseudomonadota</taxon>
        <taxon>Alphaproteobacteria</taxon>
        <taxon>Rhodobacterales</taxon>
        <taxon>Roseobacteraceae</taxon>
        <taxon>Marivita</taxon>
    </lineage>
</organism>
<evidence type="ECO:0000313" key="3">
    <source>
        <dbReference type="Proteomes" id="UP000184221"/>
    </source>
</evidence>
<keyword evidence="1" id="KW-1133">Transmembrane helix</keyword>
<dbReference type="PANTHER" id="PTHR47755:SF1">
    <property type="entry name" value="CELL DIVISION PROTEIN FTSX"/>
    <property type="match status" value="1"/>
</dbReference>
<dbReference type="PANTHER" id="PTHR47755">
    <property type="entry name" value="CELL DIVISION PROTEIN FTSX"/>
    <property type="match status" value="1"/>
</dbReference>
<evidence type="ECO:0000256" key="1">
    <source>
        <dbReference type="SAM" id="Phobius"/>
    </source>
</evidence>
<reference evidence="2 3" key="1">
    <citation type="submission" date="2016-11" db="EMBL/GenBank/DDBJ databases">
        <authorList>
            <person name="Jaros S."/>
            <person name="Januszkiewicz K."/>
            <person name="Wedrychowicz H."/>
        </authorList>
    </citation>
    <scope>NUCLEOTIDE SEQUENCE [LARGE SCALE GENOMIC DNA]</scope>
    <source>
        <strain evidence="2 3">DSM 29431</strain>
    </source>
</reference>
<proteinExistence type="predicted"/>
<feature type="transmembrane region" description="Helical" evidence="1">
    <location>
        <begin position="174"/>
        <end position="193"/>
    </location>
</feature>
<evidence type="ECO:0000313" key="2">
    <source>
        <dbReference type="EMBL" id="SHH91212.1"/>
    </source>
</evidence>
<dbReference type="STRING" id="996342.SAMN05443551_3529"/>
<keyword evidence="1" id="KW-0472">Membrane</keyword>
<keyword evidence="2" id="KW-0132">Cell division</keyword>
<keyword evidence="2" id="KW-0131">Cell cycle</keyword>
<sequence>MKFDFRSTAQMLRFDEKADRVVPPTGFTARLTLFSAFAMAFLAVFALALSMAAGRVAERWGEELAQSSTLRISAPAGEVAAQTDAALRVLRTTPGIIDARALTLEEQRALLAPWFGDDLPIDDLPLPQLIDISETEDGFDAAGLRLRLAAEAPGAVLDDHARWRQPLIEAATRLRVLGWASILLITAATAAMVTLAANAALAANAQVIAVLRLVGAKDTYIASAFVRRFALRALTGGAFGTLTGIIALFVIPSSSDAAGFLTGLTIQGVGWVWVVLIPPLTGLVALIATRFAAGRVLEELA</sequence>
<feature type="transmembrane region" description="Helical" evidence="1">
    <location>
        <begin position="27"/>
        <end position="49"/>
    </location>
</feature>
<name>A0A1M5WV01_9RHOB</name>
<feature type="transmembrane region" description="Helical" evidence="1">
    <location>
        <begin position="271"/>
        <end position="293"/>
    </location>
</feature>
<protein>
    <submittedName>
        <fullName evidence="2">Cell division transport system permease protein</fullName>
    </submittedName>
</protein>
<gene>
    <name evidence="2" type="ORF">SAMN05443551_3529</name>
</gene>
<dbReference type="GO" id="GO:0051301">
    <property type="term" value="P:cell division"/>
    <property type="evidence" value="ECO:0007669"/>
    <property type="project" value="UniProtKB-KW"/>
</dbReference>
<dbReference type="EMBL" id="FQXC01000005">
    <property type="protein sequence ID" value="SHH91212.1"/>
    <property type="molecule type" value="Genomic_DNA"/>
</dbReference>
<dbReference type="GO" id="GO:0016020">
    <property type="term" value="C:membrane"/>
    <property type="evidence" value="ECO:0007669"/>
    <property type="project" value="InterPro"/>
</dbReference>
<dbReference type="AlphaFoldDB" id="A0A1M5WV01"/>
<feature type="transmembrane region" description="Helical" evidence="1">
    <location>
        <begin position="229"/>
        <end position="251"/>
    </location>
</feature>
<keyword evidence="3" id="KW-1185">Reference proteome</keyword>
<dbReference type="InterPro" id="IPR004513">
    <property type="entry name" value="FtsX"/>
</dbReference>